<dbReference type="SUPFAM" id="SSF57701">
    <property type="entry name" value="Zn2/Cys6 DNA-binding domain"/>
    <property type="match status" value="1"/>
</dbReference>
<dbReference type="OrthoDB" id="424974at2759"/>
<dbReference type="EMBL" id="KZ678135">
    <property type="protein sequence ID" value="PSN66691.1"/>
    <property type="molecule type" value="Genomic_DNA"/>
</dbReference>
<keyword evidence="2" id="KW-0479">Metal-binding</keyword>
<evidence type="ECO:0000313" key="7">
    <source>
        <dbReference type="EMBL" id="PSN66691.1"/>
    </source>
</evidence>
<dbReference type="AlphaFoldDB" id="A0A2T2NMM8"/>
<evidence type="ECO:0000256" key="2">
    <source>
        <dbReference type="ARBA" id="ARBA00022723"/>
    </source>
</evidence>
<dbReference type="Gene3D" id="4.10.240.10">
    <property type="entry name" value="Zn(2)-C6 fungal-type DNA-binding domain"/>
    <property type="match status" value="1"/>
</dbReference>
<feature type="domain" description="Zn(2)-C6 fungal-type" evidence="6">
    <location>
        <begin position="16"/>
        <end position="46"/>
    </location>
</feature>
<dbReference type="GO" id="GO:0003677">
    <property type="term" value="F:DNA binding"/>
    <property type="evidence" value="ECO:0007669"/>
    <property type="project" value="InterPro"/>
</dbReference>
<keyword evidence="3" id="KW-0805">Transcription regulation</keyword>
<dbReference type="InterPro" id="IPR007219">
    <property type="entry name" value="XnlR_reg_dom"/>
</dbReference>
<sequence length="632" mass="71873">MERNDEEREAKRVRQACLNCRRKKTRCSGERPTCAFCTRLGQECRWDDGYLGSTSNTAIVISDTPVNKTREADLAARVHMLESKLAMLDAYGLNSIDLAISQRRESISTHSKSASPETDIDRTISPLPNASVIKAAADIYLRHCWRQPYYYFEDVSLHRRIDEGVLPSYFLFALLATAARFSNEPLFDDHQFKAMEFYARQAWNDISEQSFSENHSLSIYAVQAASMLGVIDFVRGRPRLAWVKIGLSVRFAQSLGLTHEPDPSLSQLEQEEQRKTFWSVYLLDRLVSCGRNRPPTLLDEDLTVRLPTIRNYEPSEALNIKPTLTDLCEVPEVVCLNKDDHFALLAFMASALGSIVRHYFMQSSKARHPPWDSRSEFTRIHGILLSFETYSQAVDPATFISVLEKNFRTPDGEFDRSACQFTASLILYHLNHCLLNHPLLVRQSLGQYAARVPPSFLRETFLRSVEHARCLANMFKDLQESRCLLNASFYGYAATVAAGTLKLRSLNPHTPDAGSAGALYNTCLQFLDNTPGHWEHFKRMSTALRAFRPSREMAMDLLSPTKQIQVVNIPEMEELSHLLDYGWLSDHARPADMTSFMDTEMQTNDSAPLPVYSPTPVFDFDNWNDFGGFLVQ</sequence>
<dbReference type="PANTHER" id="PTHR47338">
    <property type="entry name" value="ZN(II)2CYS6 TRANSCRIPTION FACTOR (EUROFUNG)-RELATED"/>
    <property type="match status" value="1"/>
</dbReference>
<keyword evidence="5" id="KW-0539">Nucleus</keyword>
<dbReference type="SMART" id="SM00906">
    <property type="entry name" value="Fungal_trans"/>
    <property type="match status" value="1"/>
</dbReference>
<dbReference type="CDD" id="cd12148">
    <property type="entry name" value="fungal_TF_MHR"/>
    <property type="match status" value="1"/>
</dbReference>
<dbReference type="GO" id="GO:0005634">
    <property type="term" value="C:nucleus"/>
    <property type="evidence" value="ECO:0007669"/>
    <property type="project" value="UniProtKB-SubCell"/>
</dbReference>
<dbReference type="GO" id="GO:0008270">
    <property type="term" value="F:zinc ion binding"/>
    <property type="evidence" value="ECO:0007669"/>
    <property type="project" value="InterPro"/>
</dbReference>
<gene>
    <name evidence="7" type="ORF">BS50DRAFT_634182</name>
</gene>
<dbReference type="GO" id="GO:0000981">
    <property type="term" value="F:DNA-binding transcription factor activity, RNA polymerase II-specific"/>
    <property type="evidence" value="ECO:0007669"/>
    <property type="project" value="InterPro"/>
</dbReference>
<dbReference type="Pfam" id="PF04082">
    <property type="entry name" value="Fungal_trans"/>
    <property type="match status" value="1"/>
</dbReference>
<protein>
    <recommendedName>
        <fullName evidence="6">Zn(2)-C6 fungal-type domain-containing protein</fullName>
    </recommendedName>
</protein>
<dbReference type="SMART" id="SM00066">
    <property type="entry name" value="GAL4"/>
    <property type="match status" value="1"/>
</dbReference>
<name>A0A2T2NMM8_CORCC</name>
<dbReference type="Pfam" id="PF00172">
    <property type="entry name" value="Zn_clus"/>
    <property type="match status" value="1"/>
</dbReference>
<dbReference type="GO" id="GO:0006351">
    <property type="term" value="P:DNA-templated transcription"/>
    <property type="evidence" value="ECO:0007669"/>
    <property type="project" value="InterPro"/>
</dbReference>
<evidence type="ECO:0000256" key="5">
    <source>
        <dbReference type="ARBA" id="ARBA00023242"/>
    </source>
</evidence>
<accession>A0A2T2NMM8</accession>
<proteinExistence type="predicted"/>
<dbReference type="InterPro" id="IPR050815">
    <property type="entry name" value="TF_fung"/>
</dbReference>
<reference evidence="7 8" key="1">
    <citation type="journal article" date="2018" name="Front. Microbiol.">
        <title>Genome-Wide Analysis of Corynespora cassiicola Leaf Fall Disease Putative Effectors.</title>
        <authorList>
            <person name="Lopez D."/>
            <person name="Ribeiro S."/>
            <person name="Label P."/>
            <person name="Fumanal B."/>
            <person name="Venisse J.S."/>
            <person name="Kohler A."/>
            <person name="de Oliveira R.R."/>
            <person name="Labutti K."/>
            <person name="Lipzen A."/>
            <person name="Lail K."/>
            <person name="Bauer D."/>
            <person name="Ohm R.A."/>
            <person name="Barry K.W."/>
            <person name="Spatafora J."/>
            <person name="Grigoriev I.V."/>
            <person name="Martin F.M."/>
            <person name="Pujade-Renaud V."/>
        </authorList>
    </citation>
    <scope>NUCLEOTIDE SEQUENCE [LARGE SCALE GENOMIC DNA]</scope>
    <source>
        <strain evidence="7 8">Philippines</strain>
    </source>
</reference>
<evidence type="ECO:0000313" key="8">
    <source>
        <dbReference type="Proteomes" id="UP000240883"/>
    </source>
</evidence>
<dbReference type="STRING" id="1448308.A0A2T2NMM8"/>
<evidence type="ECO:0000259" key="6">
    <source>
        <dbReference type="PROSITE" id="PS50048"/>
    </source>
</evidence>
<dbReference type="InterPro" id="IPR036864">
    <property type="entry name" value="Zn2-C6_fun-type_DNA-bd_sf"/>
</dbReference>
<dbReference type="InterPro" id="IPR001138">
    <property type="entry name" value="Zn2Cys6_DnaBD"/>
</dbReference>
<keyword evidence="8" id="KW-1185">Reference proteome</keyword>
<organism evidence="7 8">
    <name type="scientific">Corynespora cassiicola Philippines</name>
    <dbReference type="NCBI Taxonomy" id="1448308"/>
    <lineage>
        <taxon>Eukaryota</taxon>
        <taxon>Fungi</taxon>
        <taxon>Dikarya</taxon>
        <taxon>Ascomycota</taxon>
        <taxon>Pezizomycotina</taxon>
        <taxon>Dothideomycetes</taxon>
        <taxon>Pleosporomycetidae</taxon>
        <taxon>Pleosporales</taxon>
        <taxon>Corynesporascaceae</taxon>
        <taxon>Corynespora</taxon>
    </lineage>
</organism>
<evidence type="ECO:0000256" key="4">
    <source>
        <dbReference type="ARBA" id="ARBA00023163"/>
    </source>
</evidence>
<comment type="subcellular location">
    <subcellularLocation>
        <location evidence="1">Nucleus</location>
    </subcellularLocation>
</comment>
<dbReference type="CDD" id="cd00067">
    <property type="entry name" value="GAL4"/>
    <property type="match status" value="1"/>
</dbReference>
<dbReference type="PROSITE" id="PS00463">
    <property type="entry name" value="ZN2_CY6_FUNGAL_1"/>
    <property type="match status" value="1"/>
</dbReference>
<dbReference type="PROSITE" id="PS50048">
    <property type="entry name" value="ZN2_CY6_FUNGAL_2"/>
    <property type="match status" value="1"/>
</dbReference>
<evidence type="ECO:0000256" key="3">
    <source>
        <dbReference type="ARBA" id="ARBA00023015"/>
    </source>
</evidence>
<keyword evidence="4" id="KW-0804">Transcription</keyword>
<evidence type="ECO:0000256" key="1">
    <source>
        <dbReference type="ARBA" id="ARBA00004123"/>
    </source>
</evidence>
<dbReference type="PANTHER" id="PTHR47338:SF4">
    <property type="entry name" value="ZN(II)2CYS6 TRANSCRIPTION FACTOR (EUROFUNG)"/>
    <property type="match status" value="1"/>
</dbReference>
<dbReference type="Proteomes" id="UP000240883">
    <property type="component" value="Unassembled WGS sequence"/>
</dbReference>